<dbReference type="GeneID" id="24125885"/>
<proteinExistence type="predicted"/>
<keyword evidence="1" id="KW-0677">Repeat</keyword>
<dbReference type="PANTHER" id="PTHR22895:SF0">
    <property type="entry name" value="ARMADILLO REPEAT-CONTAINING PROTEIN 6"/>
    <property type="match status" value="1"/>
</dbReference>
<dbReference type="EMBL" id="KK583196">
    <property type="protein sequence ID" value="KDO32155.1"/>
    <property type="molecule type" value="Genomic_DNA"/>
</dbReference>
<accession>A0A067CSD9</accession>
<name>A0A067CSD9_SAPPC</name>
<dbReference type="SUPFAM" id="SSF48371">
    <property type="entry name" value="ARM repeat"/>
    <property type="match status" value="1"/>
</dbReference>
<dbReference type="OMA" id="THKQPDL"/>
<reference evidence="2 3" key="1">
    <citation type="journal article" date="2013" name="PLoS Genet.">
        <title>Distinctive expansion of potential virulence genes in the genome of the oomycete fish pathogen Saprolegnia parasitica.</title>
        <authorList>
            <person name="Jiang R.H."/>
            <person name="de Bruijn I."/>
            <person name="Haas B.J."/>
            <person name="Belmonte R."/>
            <person name="Lobach L."/>
            <person name="Christie J."/>
            <person name="van den Ackerveken G."/>
            <person name="Bottin A."/>
            <person name="Bulone V."/>
            <person name="Diaz-Moreno S.M."/>
            <person name="Dumas B."/>
            <person name="Fan L."/>
            <person name="Gaulin E."/>
            <person name="Govers F."/>
            <person name="Grenville-Briggs L.J."/>
            <person name="Horner N.R."/>
            <person name="Levin J.Z."/>
            <person name="Mammella M."/>
            <person name="Meijer H.J."/>
            <person name="Morris P."/>
            <person name="Nusbaum C."/>
            <person name="Oome S."/>
            <person name="Phillips A.J."/>
            <person name="van Rooyen D."/>
            <person name="Rzeszutek E."/>
            <person name="Saraiva M."/>
            <person name="Secombes C.J."/>
            <person name="Seidl M.F."/>
            <person name="Snel B."/>
            <person name="Stassen J.H."/>
            <person name="Sykes S."/>
            <person name="Tripathy S."/>
            <person name="van den Berg H."/>
            <person name="Vega-Arreguin J.C."/>
            <person name="Wawra S."/>
            <person name="Young S.K."/>
            <person name="Zeng Q."/>
            <person name="Dieguez-Uribeondo J."/>
            <person name="Russ C."/>
            <person name="Tyler B.M."/>
            <person name="van West P."/>
        </authorList>
    </citation>
    <scope>NUCLEOTIDE SEQUENCE [LARGE SCALE GENOMIC DNA]</scope>
    <source>
        <strain evidence="2 3">CBS 223.65</strain>
    </source>
</reference>
<evidence type="ECO:0008006" key="4">
    <source>
        <dbReference type="Google" id="ProtNLM"/>
    </source>
</evidence>
<dbReference type="RefSeq" id="XP_012197339.1">
    <property type="nucleotide sequence ID" value="XM_012341949.1"/>
</dbReference>
<dbReference type="Proteomes" id="UP000030745">
    <property type="component" value="Unassembled WGS sequence"/>
</dbReference>
<gene>
    <name evidence="2" type="ORF">SPRG_03372</name>
</gene>
<evidence type="ECO:0000256" key="1">
    <source>
        <dbReference type="ARBA" id="ARBA00022737"/>
    </source>
</evidence>
<dbReference type="KEGG" id="spar:SPRG_03372"/>
<dbReference type="InterPro" id="IPR011989">
    <property type="entry name" value="ARM-like"/>
</dbReference>
<dbReference type="InterPro" id="IPR016024">
    <property type="entry name" value="ARM-type_fold"/>
</dbReference>
<dbReference type="OrthoDB" id="449062at2759"/>
<dbReference type="VEuPathDB" id="FungiDB:SPRG_03372"/>
<keyword evidence="3" id="KW-1185">Reference proteome</keyword>
<protein>
    <recommendedName>
        <fullName evidence="4">Armadillo repeat-containing domain-containing protein</fullName>
    </recommendedName>
</protein>
<dbReference type="Gene3D" id="1.25.10.10">
    <property type="entry name" value="Leucine-rich Repeat Variant"/>
    <property type="match status" value="2"/>
</dbReference>
<dbReference type="PANTHER" id="PTHR22895">
    <property type="entry name" value="ARMADILLO REPEAT-CONTAINING PROTEIN 6"/>
    <property type="match status" value="1"/>
</dbReference>
<sequence>MATKQAKKQITQETFNDCVRENMEEFEMDEDEAVADAIKQFESQGVDLSSIVKALTTSVVHPVVVALESLRALAADATVVTLDQASPHYTVLLAHFRAPDAATATSAKEMAGRNDGTTLLLHLLQVSADHSMQMQTLVVLHAMVNGVKDNQDFVGVDGILQLQALAAPTTATPVQNAALAALKTICAKHESNKKHLNPAGIRFLMSLLETRKATTDTKHIGDLIRTLTINDDPTAMFSQAHDIVKLFVDESLIPMTFEHISVVASDADTVAVWLAVLKQLAVTEDNCRKIVDSGALDLVPNLQATHATHRGVIKHSLGLLRNIAGVDEYKHVVTTMVPSILATMQEHARDAGIQSIACATIAAVCLRSPVNCQKVVSLRAHVWVATAMASFPGLPSLLRQASLALRNMVVRNEELRPLVLEEPQVELMLRHAMPLRGCGDEAYAALRDLGCDIPLAAITQQGSCNFNPTMDTSNMLQSSVAANARAPFPMSQ</sequence>
<dbReference type="STRING" id="695850.A0A067CSD9"/>
<evidence type="ECO:0000313" key="2">
    <source>
        <dbReference type="EMBL" id="KDO32155.1"/>
    </source>
</evidence>
<dbReference type="AlphaFoldDB" id="A0A067CSD9"/>
<organism evidence="2 3">
    <name type="scientific">Saprolegnia parasitica (strain CBS 223.65)</name>
    <dbReference type="NCBI Taxonomy" id="695850"/>
    <lineage>
        <taxon>Eukaryota</taxon>
        <taxon>Sar</taxon>
        <taxon>Stramenopiles</taxon>
        <taxon>Oomycota</taxon>
        <taxon>Saprolegniomycetes</taxon>
        <taxon>Saprolegniales</taxon>
        <taxon>Saprolegniaceae</taxon>
        <taxon>Saprolegnia</taxon>
    </lineage>
</organism>
<evidence type="ECO:0000313" key="3">
    <source>
        <dbReference type="Proteomes" id="UP000030745"/>
    </source>
</evidence>